<gene>
    <name evidence="1" type="ORF">DARMORV10_C01P34070.1</name>
</gene>
<reference evidence="1" key="1">
    <citation type="submission" date="2021-01" db="EMBL/GenBank/DDBJ databases">
        <authorList>
            <consortium name="Genoscope - CEA"/>
            <person name="William W."/>
        </authorList>
    </citation>
    <scope>NUCLEOTIDE SEQUENCE</scope>
</reference>
<protein>
    <submittedName>
        <fullName evidence="1">(rape) hypothetical protein</fullName>
    </submittedName>
</protein>
<feature type="non-terminal residue" evidence="1">
    <location>
        <position position="1"/>
    </location>
</feature>
<name>A0A816RRD4_BRANA</name>
<dbReference type="EMBL" id="HG994365">
    <property type="protein sequence ID" value="CAF2074830.1"/>
    <property type="molecule type" value="Genomic_DNA"/>
</dbReference>
<dbReference type="Proteomes" id="UP001295469">
    <property type="component" value="Chromosome C01"/>
</dbReference>
<organism evidence="1">
    <name type="scientific">Brassica napus</name>
    <name type="common">Rape</name>
    <dbReference type="NCBI Taxonomy" id="3708"/>
    <lineage>
        <taxon>Eukaryota</taxon>
        <taxon>Viridiplantae</taxon>
        <taxon>Streptophyta</taxon>
        <taxon>Embryophyta</taxon>
        <taxon>Tracheophyta</taxon>
        <taxon>Spermatophyta</taxon>
        <taxon>Magnoliopsida</taxon>
        <taxon>eudicotyledons</taxon>
        <taxon>Gunneridae</taxon>
        <taxon>Pentapetalae</taxon>
        <taxon>rosids</taxon>
        <taxon>malvids</taxon>
        <taxon>Brassicales</taxon>
        <taxon>Brassicaceae</taxon>
        <taxon>Brassiceae</taxon>
        <taxon>Brassica</taxon>
    </lineage>
</organism>
<sequence length="50" mass="5916">MLLIICDLRKRLSSYMTRKGGWIAQGEISELKKQTKISYERQLNRITDMV</sequence>
<evidence type="ECO:0000313" key="1">
    <source>
        <dbReference type="EMBL" id="CAF2074830.1"/>
    </source>
</evidence>
<dbReference type="AlphaFoldDB" id="A0A816RRD4"/>
<proteinExistence type="predicted"/>
<accession>A0A816RRD4</accession>